<dbReference type="GeneID" id="9046177"/>
<keyword evidence="1" id="KW-0812">Transmembrane</keyword>
<evidence type="ECO:0000313" key="2">
    <source>
        <dbReference type="EMBL" id="EER15434.1"/>
    </source>
</evidence>
<proteinExistence type="predicted"/>
<gene>
    <name evidence="2" type="ORF">Pmar_PMAR018786</name>
</gene>
<dbReference type="InParanoid" id="C5KJD2"/>
<dbReference type="RefSeq" id="XP_002783638.1">
    <property type="nucleotide sequence ID" value="XM_002783592.1"/>
</dbReference>
<feature type="transmembrane region" description="Helical" evidence="1">
    <location>
        <begin position="41"/>
        <end position="57"/>
    </location>
</feature>
<accession>C5KJD2</accession>
<keyword evidence="1" id="KW-0472">Membrane</keyword>
<organism evidence="3">
    <name type="scientific">Perkinsus marinus (strain ATCC 50983 / TXsc)</name>
    <dbReference type="NCBI Taxonomy" id="423536"/>
    <lineage>
        <taxon>Eukaryota</taxon>
        <taxon>Sar</taxon>
        <taxon>Alveolata</taxon>
        <taxon>Perkinsozoa</taxon>
        <taxon>Perkinsea</taxon>
        <taxon>Perkinsida</taxon>
        <taxon>Perkinsidae</taxon>
        <taxon>Perkinsus</taxon>
    </lineage>
</organism>
<dbReference type="OMA" id="LLACRHY"/>
<evidence type="ECO:0000313" key="3">
    <source>
        <dbReference type="Proteomes" id="UP000007800"/>
    </source>
</evidence>
<dbReference type="AlphaFoldDB" id="C5KJD2"/>
<keyword evidence="1" id="KW-1133">Transmembrane helix</keyword>
<protein>
    <submittedName>
        <fullName evidence="2">Uncharacterized protein</fullName>
    </submittedName>
</protein>
<dbReference type="EMBL" id="GG673601">
    <property type="protein sequence ID" value="EER15434.1"/>
    <property type="molecule type" value="Genomic_DNA"/>
</dbReference>
<dbReference type="Proteomes" id="UP000007800">
    <property type="component" value="Unassembled WGS sequence"/>
</dbReference>
<reference evidence="2 3" key="1">
    <citation type="submission" date="2008-07" db="EMBL/GenBank/DDBJ databases">
        <authorList>
            <person name="El-Sayed N."/>
            <person name="Caler E."/>
            <person name="Inman J."/>
            <person name="Amedeo P."/>
            <person name="Hass B."/>
            <person name="Wortman J."/>
        </authorList>
    </citation>
    <scope>NUCLEOTIDE SEQUENCE [LARGE SCALE GENOMIC DNA]</scope>
    <source>
        <strain evidence="3">ATCC 50983 / TXsc</strain>
    </source>
</reference>
<sequence>MTSTKRTLSGLAVLALVVVLYVASSAVIQLIFTSGGYDKPVALTVYSLTLSILLLACRKYIYTPARQGSPEATPIVNSDHATLEATEQGWPKRWQVAEFAMLSVVKGVYVPLRAIWFVSQLTYNISLK</sequence>
<evidence type="ECO:0000256" key="1">
    <source>
        <dbReference type="SAM" id="Phobius"/>
    </source>
</evidence>
<keyword evidence="3" id="KW-1185">Reference proteome</keyword>
<name>C5KJD2_PERM5</name>